<dbReference type="PANTHER" id="PTHR37810:SF5">
    <property type="entry name" value="IMMUNITY PROTEIN SDPI"/>
    <property type="match status" value="1"/>
</dbReference>
<dbReference type="GeneID" id="68879354"/>
<gene>
    <name evidence="3" type="ORF">CQ394_19820</name>
</gene>
<feature type="transmembrane region" description="Helical" evidence="1">
    <location>
        <begin position="62"/>
        <end position="80"/>
    </location>
</feature>
<dbReference type="PANTHER" id="PTHR37810">
    <property type="entry name" value="IMMUNITY PROTEIN SDPI"/>
    <property type="match status" value="1"/>
</dbReference>
<evidence type="ECO:0000313" key="4">
    <source>
        <dbReference type="Proteomes" id="UP000220840"/>
    </source>
</evidence>
<keyword evidence="1" id="KW-0472">Membrane</keyword>
<dbReference type="EMBL" id="PDCJ01000005">
    <property type="protein sequence ID" value="PEG29167.1"/>
    <property type="molecule type" value="Genomic_DNA"/>
</dbReference>
<sequence>MIKGKEKSFCKKINIIIDVISAILMIIMIAGTFLIWKSAPDIVPTHFNFQGEVDNYGSKDTIFLLLAIAAVCYVGMAVLSKYPQIYNYCVEITLGNKEKQYLMAKTCIKILNLEVVIIFLYIQLKIGTMMISGNESLSIALLPIILIVLTATIGIYIWKSIKNR</sequence>
<keyword evidence="1" id="KW-0812">Transmembrane</keyword>
<accession>A0A2A7MCA0</accession>
<protein>
    <submittedName>
        <fullName evidence="3">DUF1648 domain-containing protein</fullName>
    </submittedName>
</protein>
<dbReference type="GO" id="GO:0009636">
    <property type="term" value="P:response to toxic substance"/>
    <property type="evidence" value="ECO:0007669"/>
    <property type="project" value="TreeGrafter"/>
</dbReference>
<dbReference type="OrthoDB" id="9808690at2"/>
<dbReference type="RefSeq" id="WP_058293353.1">
    <property type="nucleotide sequence ID" value="NZ_CAKJVD010000078.1"/>
</dbReference>
<keyword evidence="1" id="KW-1133">Transmembrane helix</keyword>
<name>A0A2A7MCA0_9CLOT</name>
<reference evidence="3 4" key="1">
    <citation type="submission" date="2017-10" db="EMBL/GenBank/DDBJ databases">
        <title>Effective Description of Clostridium neonatale sp. nov. linked to necrotizing enterocolitis in neonates and a clarification of species assignable to the genus Clostridium (Prazmowski 1880) emend. Lawson and Rainey 2016.</title>
        <authorList>
            <person name="Bernard K."/>
            <person name="Burdz T."/>
            <person name="Wiebe D."/>
            <person name="Balcewich B."/>
            <person name="Alfa M."/>
            <person name="Bernier A.-M."/>
        </authorList>
    </citation>
    <scope>NUCLEOTIDE SEQUENCE [LARGE SCALE GENOMIC DNA]</scope>
    <source>
        <strain evidence="3 4">LCDC99A005</strain>
    </source>
</reference>
<keyword evidence="4" id="KW-1185">Reference proteome</keyword>
<dbReference type="Proteomes" id="UP000220840">
    <property type="component" value="Unassembled WGS sequence"/>
</dbReference>
<proteinExistence type="predicted"/>
<feature type="domain" description="DUF1648" evidence="2">
    <location>
        <begin position="23"/>
        <end position="68"/>
    </location>
</feature>
<feature type="transmembrane region" description="Helical" evidence="1">
    <location>
        <begin position="101"/>
        <end position="124"/>
    </location>
</feature>
<comment type="caution">
    <text evidence="3">The sequence shown here is derived from an EMBL/GenBank/DDBJ whole genome shotgun (WGS) entry which is preliminary data.</text>
</comment>
<feature type="transmembrane region" description="Helical" evidence="1">
    <location>
        <begin position="136"/>
        <end position="158"/>
    </location>
</feature>
<dbReference type="AlphaFoldDB" id="A0A2A7MCA0"/>
<evidence type="ECO:0000256" key="1">
    <source>
        <dbReference type="SAM" id="Phobius"/>
    </source>
</evidence>
<dbReference type="Pfam" id="PF07853">
    <property type="entry name" value="DUF1648"/>
    <property type="match status" value="1"/>
</dbReference>
<organism evidence="3 4">
    <name type="scientific">Clostridium neonatale</name>
    <dbReference type="NCBI Taxonomy" id="137838"/>
    <lineage>
        <taxon>Bacteria</taxon>
        <taxon>Bacillati</taxon>
        <taxon>Bacillota</taxon>
        <taxon>Clostridia</taxon>
        <taxon>Eubacteriales</taxon>
        <taxon>Clostridiaceae</taxon>
        <taxon>Clostridium</taxon>
    </lineage>
</organism>
<dbReference type="InterPro" id="IPR012867">
    <property type="entry name" value="DUF1648"/>
</dbReference>
<evidence type="ECO:0000313" key="3">
    <source>
        <dbReference type="EMBL" id="PEG29167.1"/>
    </source>
</evidence>
<evidence type="ECO:0000259" key="2">
    <source>
        <dbReference type="Pfam" id="PF07853"/>
    </source>
</evidence>
<feature type="transmembrane region" description="Helical" evidence="1">
    <location>
        <begin position="12"/>
        <end position="36"/>
    </location>
</feature>